<dbReference type="InterPro" id="IPR036312">
    <property type="entry name" value="Bifun_inhib/LTP/seed_sf"/>
</dbReference>
<dbReference type="CDD" id="cd01959">
    <property type="entry name" value="nsLTP2"/>
    <property type="match status" value="1"/>
</dbReference>
<keyword evidence="2" id="KW-0446">Lipid-binding</keyword>
<dbReference type="PANTHER" id="PTHR33214">
    <property type="entry name" value="BIFUNCTIONAL INHIBITOR/LIPID-TRANSFER PROTEIN/SEED STORAGE 2S ALBUMIN SUPERFAMILY PROTEIN"/>
    <property type="match status" value="1"/>
</dbReference>
<proteinExistence type="predicted"/>
<organism evidence="4 5">
    <name type="scientific">Populus alba x Populus x berolinensis</name>
    <dbReference type="NCBI Taxonomy" id="444605"/>
    <lineage>
        <taxon>Eukaryota</taxon>
        <taxon>Viridiplantae</taxon>
        <taxon>Streptophyta</taxon>
        <taxon>Embryophyta</taxon>
        <taxon>Tracheophyta</taxon>
        <taxon>Spermatophyta</taxon>
        <taxon>Magnoliopsida</taxon>
        <taxon>eudicotyledons</taxon>
        <taxon>Gunneridae</taxon>
        <taxon>Pentapetalae</taxon>
        <taxon>rosids</taxon>
        <taxon>fabids</taxon>
        <taxon>Malpighiales</taxon>
        <taxon>Salicaceae</taxon>
        <taxon>Saliceae</taxon>
        <taxon>Populus</taxon>
    </lineage>
</organism>
<sequence>MHDLSAPVNLIHHHLSINCWARSWLDASFLGSQREKKNKKKAATRLLKMKMASFFMAVTVVTAMLLAEAQVSQAQTCNPGQLSPCLGAIMSSTPPSTTCCSKLKEQEPCLCGYLKDPSRKQFVSSPGATKVARDCGVPYPSC</sequence>
<evidence type="ECO:0000313" key="4">
    <source>
        <dbReference type="EMBL" id="KAJ6960509.1"/>
    </source>
</evidence>
<dbReference type="Pfam" id="PF00234">
    <property type="entry name" value="Tryp_alpha_amyl"/>
    <property type="match status" value="1"/>
</dbReference>
<evidence type="ECO:0000256" key="2">
    <source>
        <dbReference type="ARBA" id="ARBA00023121"/>
    </source>
</evidence>
<accession>A0AAD6LHA7</accession>
<evidence type="ECO:0000256" key="1">
    <source>
        <dbReference type="ARBA" id="ARBA00022448"/>
    </source>
</evidence>
<dbReference type="Proteomes" id="UP001164929">
    <property type="component" value="Chromosome 17"/>
</dbReference>
<dbReference type="GO" id="GO:0006869">
    <property type="term" value="P:lipid transport"/>
    <property type="evidence" value="ECO:0007669"/>
    <property type="project" value="InterPro"/>
</dbReference>
<reference evidence="4" key="1">
    <citation type="journal article" date="2023" name="Mol. Ecol. Resour.">
        <title>Chromosome-level genome assembly of a triploid poplar Populus alba 'Berolinensis'.</title>
        <authorList>
            <person name="Chen S."/>
            <person name="Yu Y."/>
            <person name="Wang X."/>
            <person name="Wang S."/>
            <person name="Zhang T."/>
            <person name="Zhou Y."/>
            <person name="He R."/>
            <person name="Meng N."/>
            <person name="Wang Y."/>
            <person name="Liu W."/>
            <person name="Liu Z."/>
            <person name="Liu J."/>
            <person name="Guo Q."/>
            <person name="Huang H."/>
            <person name="Sederoff R.R."/>
            <person name="Wang G."/>
            <person name="Qu G."/>
            <person name="Chen S."/>
        </authorList>
    </citation>
    <scope>NUCLEOTIDE SEQUENCE</scope>
    <source>
        <strain evidence="4">SC-2020</strain>
    </source>
</reference>
<dbReference type="GO" id="GO:0008289">
    <property type="term" value="F:lipid binding"/>
    <property type="evidence" value="ECO:0007669"/>
    <property type="project" value="UniProtKB-KW"/>
</dbReference>
<dbReference type="EMBL" id="JAQIZT010000017">
    <property type="protein sequence ID" value="KAJ6960509.1"/>
    <property type="molecule type" value="Genomic_DNA"/>
</dbReference>
<dbReference type="Gene3D" id="1.10.110.10">
    <property type="entry name" value="Plant lipid-transfer and hydrophobic proteins"/>
    <property type="match status" value="1"/>
</dbReference>
<dbReference type="InterPro" id="IPR033872">
    <property type="entry name" value="nsLTP2"/>
</dbReference>
<keyword evidence="1" id="KW-0813">Transport</keyword>
<dbReference type="AlphaFoldDB" id="A0AAD6LHA7"/>
<protein>
    <submittedName>
        <fullName evidence="4">Non-specific lipid-transfer protein 2-like</fullName>
    </submittedName>
</protein>
<gene>
    <name evidence="4" type="ORF">NC653_038518</name>
</gene>
<name>A0AAD6LHA7_9ROSI</name>
<evidence type="ECO:0000259" key="3">
    <source>
        <dbReference type="SMART" id="SM00499"/>
    </source>
</evidence>
<dbReference type="SUPFAM" id="SSF47699">
    <property type="entry name" value="Bifunctional inhibitor/lipid-transfer protein/seed storage 2S albumin"/>
    <property type="match status" value="1"/>
</dbReference>
<comment type="caution">
    <text evidence="4">The sequence shown here is derived from an EMBL/GenBank/DDBJ whole genome shotgun (WGS) entry which is preliminary data.</text>
</comment>
<dbReference type="InterPro" id="IPR016140">
    <property type="entry name" value="Bifunc_inhib/LTP/seed_store"/>
</dbReference>
<evidence type="ECO:0000313" key="5">
    <source>
        <dbReference type="Proteomes" id="UP001164929"/>
    </source>
</evidence>
<keyword evidence="5" id="KW-1185">Reference proteome</keyword>
<dbReference type="PANTHER" id="PTHR33214:SF73">
    <property type="entry name" value="BIFUNCTIONAL INHIBITOR_LIPID-TRANSFER PROTEIN_SEED STORAGE 2S ALBUMIN SUPERFAMILY PROTEIN"/>
    <property type="match status" value="1"/>
</dbReference>
<feature type="domain" description="Bifunctional inhibitor/plant lipid transfer protein/seed storage helical" evidence="3">
    <location>
        <begin position="77"/>
        <end position="142"/>
    </location>
</feature>
<dbReference type="SMART" id="SM00499">
    <property type="entry name" value="AAI"/>
    <property type="match status" value="1"/>
</dbReference>